<accession>A0A4D5RX39</accession>
<organism evidence="1">
    <name type="scientific">Ixodes scapularis</name>
    <name type="common">Black-legged tick</name>
    <name type="synonym">Deer tick</name>
    <dbReference type="NCBI Taxonomy" id="6945"/>
    <lineage>
        <taxon>Eukaryota</taxon>
        <taxon>Metazoa</taxon>
        <taxon>Ecdysozoa</taxon>
        <taxon>Arthropoda</taxon>
        <taxon>Chelicerata</taxon>
        <taxon>Arachnida</taxon>
        <taxon>Acari</taxon>
        <taxon>Parasitiformes</taxon>
        <taxon>Ixodida</taxon>
        <taxon>Ixodoidea</taxon>
        <taxon>Ixodidae</taxon>
        <taxon>Ixodinae</taxon>
        <taxon>Ixodes</taxon>
    </lineage>
</organism>
<dbReference type="AlphaFoldDB" id="A0A4D5RX39"/>
<dbReference type="EMBL" id="GHJT01007921">
    <property type="protein sequence ID" value="MOY41892.1"/>
    <property type="molecule type" value="Transcribed_RNA"/>
</dbReference>
<evidence type="ECO:0000313" key="1">
    <source>
        <dbReference type="EMBL" id="MOY41892.1"/>
    </source>
</evidence>
<name>A0A4D5RX39_IXOSC</name>
<reference evidence="1" key="1">
    <citation type="submission" date="2019-04" db="EMBL/GenBank/DDBJ databases">
        <title>An insight into the mialome of Ixodes scapularis.</title>
        <authorList>
            <person name="Ribeiro J.M."/>
            <person name="Mather T.N."/>
            <person name="Karim S."/>
        </authorList>
    </citation>
    <scope>NUCLEOTIDE SEQUENCE</scope>
</reference>
<protein>
    <submittedName>
        <fullName evidence="1">Uncharacterized protein</fullName>
    </submittedName>
</protein>
<sequence length="123" mass="14197">MHTFSSFLPWLLFSPCSVIPIYFMLFFFFSGVMLGIFECVLLVSGGWKIYVVREKQNLLRWEITKGVQYCVMCSPALRISSLPCQLKKNFLSTFSCVFCFCGEGTTLVQSISGRLLFFFFSRM</sequence>
<proteinExistence type="predicted"/>